<proteinExistence type="predicted"/>
<evidence type="ECO:0008006" key="4">
    <source>
        <dbReference type="Google" id="ProtNLM"/>
    </source>
</evidence>
<name>A0ABP6XJH0_9FLAO</name>
<keyword evidence="1" id="KW-0472">Membrane</keyword>
<comment type="caution">
    <text evidence="2">The sequence shown here is derived from an EMBL/GenBank/DDBJ whole genome shotgun (WGS) entry which is preliminary data.</text>
</comment>
<keyword evidence="1" id="KW-0812">Transmembrane</keyword>
<reference evidence="3" key="1">
    <citation type="journal article" date="2019" name="Int. J. Syst. Evol. Microbiol.">
        <title>The Global Catalogue of Microorganisms (GCM) 10K type strain sequencing project: providing services to taxonomists for standard genome sequencing and annotation.</title>
        <authorList>
            <consortium name="The Broad Institute Genomics Platform"/>
            <consortium name="The Broad Institute Genome Sequencing Center for Infectious Disease"/>
            <person name="Wu L."/>
            <person name="Ma J."/>
        </authorList>
    </citation>
    <scope>NUCLEOTIDE SEQUENCE [LARGE SCALE GENOMIC DNA]</scope>
    <source>
        <strain evidence="3">JCM 17111</strain>
    </source>
</reference>
<evidence type="ECO:0000256" key="1">
    <source>
        <dbReference type="SAM" id="Phobius"/>
    </source>
</evidence>
<organism evidence="2 3">
    <name type="scientific">Snuella lapsa</name>
    <dbReference type="NCBI Taxonomy" id="870481"/>
    <lineage>
        <taxon>Bacteria</taxon>
        <taxon>Pseudomonadati</taxon>
        <taxon>Bacteroidota</taxon>
        <taxon>Flavobacteriia</taxon>
        <taxon>Flavobacteriales</taxon>
        <taxon>Flavobacteriaceae</taxon>
        <taxon>Snuella</taxon>
    </lineage>
</organism>
<feature type="transmembrane region" description="Helical" evidence="1">
    <location>
        <begin position="56"/>
        <end position="73"/>
    </location>
</feature>
<sequence length="363" mass="42496">MNRETPQQLPSEEVDLGQLFKLIGKAFDRFYNFIKSIFNSILYVFVFIVKKIIDNYKLIGISIVTAAVLGLGLERMSSKVYASKMLVKPYFESKYQLVTNIDYYNALIEDKNYKRLAEIFQIEKRDAETLLEFEINPGPETENDRILQYESFIKKLDSVRQQNIQFDDFIENRSIYGGTLFEIKVRSLKKDLFRSLETGLNSNFTNNYSIKKMKKRDSLIVVEKARIGESLNQIDSLKKVYIKVMQTESNSNTGSITLKDGMSLVQERVNTREYELLSKELELRNELTKLSAQQIEEDTYFDSVSSFQEIGFIDKNIWNRYCLIFPLLTFVILVVVFMCKQIIAFVRRYEVVHSETILRPQEI</sequence>
<evidence type="ECO:0000313" key="3">
    <source>
        <dbReference type="Proteomes" id="UP001500954"/>
    </source>
</evidence>
<dbReference type="EMBL" id="BAABCY010000036">
    <property type="protein sequence ID" value="GAA3566247.1"/>
    <property type="molecule type" value="Genomic_DNA"/>
</dbReference>
<gene>
    <name evidence="2" type="ORF">GCM10022395_15770</name>
</gene>
<keyword evidence="3" id="KW-1185">Reference proteome</keyword>
<accession>A0ABP6XJH0</accession>
<feature type="transmembrane region" description="Helical" evidence="1">
    <location>
        <begin position="30"/>
        <end position="49"/>
    </location>
</feature>
<feature type="transmembrane region" description="Helical" evidence="1">
    <location>
        <begin position="318"/>
        <end position="339"/>
    </location>
</feature>
<evidence type="ECO:0000313" key="2">
    <source>
        <dbReference type="EMBL" id="GAA3566247.1"/>
    </source>
</evidence>
<dbReference type="RefSeq" id="WP_345005373.1">
    <property type="nucleotide sequence ID" value="NZ_BAABCY010000036.1"/>
</dbReference>
<protein>
    <recommendedName>
        <fullName evidence="4">Polysaccharide chain length determinant N-terminal domain-containing protein</fullName>
    </recommendedName>
</protein>
<keyword evidence="1" id="KW-1133">Transmembrane helix</keyword>
<dbReference type="Proteomes" id="UP001500954">
    <property type="component" value="Unassembled WGS sequence"/>
</dbReference>